<dbReference type="Gene3D" id="3.40.630.30">
    <property type="match status" value="2"/>
</dbReference>
<proteinExistence type="inferred from homology"/>
<feature type="active site" description="Proton donor" evidence="3">
    <location>
        <position position="133"/>
    </location>
</feature>
<dbReference type="Gene3D" id="3.30.1050.10">
    <property type="entry name" value="SCP2 sterol-binding domain"/>
    <property type="match status" value="1"/>
</dbReference>
<dbReference type="HAMAP" id="MF_01812">
    <property type="entry name" value="Eis"/>
    <property type="match status" value="1"/>
</dbReference>
<keyword evidence="2 3" id="KW-0012">Acyltransferase</keyword>
<dbReference type="GO" id="GO:0030649">
    <property type="term" value="P:aminoglycoside antibiotic catabolic process"/>
    <property type="evidence" value="ECO:0007669"/>
    <property type="project" value="TreeGrafter"/>
</dbReference>
<dbReference type="RefSeq" id="WP_203652871.1">
    <property type="nucleotide sequence ID" value="NZ_BONR01000001.1"/>
</dbReference>
<comment type="similarity">
    <text evidence="3">Belongs to the acetyltransferase Eis family.</text>
</comment>
<dbReference type="Pfam" id="PF13527">
    <property type="entry name" value="Acetyltransf_9"/>
    <property type="match status" value="1"/>
</dbReference>
<feature type="domain" description="Eis-like acetyltransferase" evidence="5">
    <location>
        <begin position="212"/>
        <end position="304"/>
    </location>
</feature>
<evidence type="ECO:0000256" key="1">
    <source>
        <dbReference type="ARBA" id="ARBA00022679"/>
    </source>
</evidence>
<evidence type="ECO:0000259" key="5">
    <source>
        <dbReference type="Pfam" id="PF17668"/>
    </source>
</evidence>
<dbReference type="Proteomes" id="UP000652354">
    <property type="component" value="Unassembled WGS sequence"/>
</dbReference>
<comment type="caution">
    <text evidence="3">Lacks conserved residue(s) required for the propagation of feature annotation.</text>
</comment>
<gene>
    <name evidence="6" type="ORF">Dac01nite_01510</name>
</gene>
<feature type="active site" description="Proton acceptor; via carboxylate" evidence="3">
    <location>
        <position position="419"/>
    </location>
</feature>
<organism evidence="6 7">
    <name type="scientific">Demequina activiva</name>
    <dbReference type="NCBI Taxonomy" id="1582364"/>
    <lineage>
        <taxon>Bacteria</taxon>
        <taxon>Bacillati</taxon>
        <taxon>Actinomycetota</taxon>
        <taxon>Actinomycetes</taxon>
        <taxon>Micrococcales</taxon>
        <taxon>Demequinaceae</taxon>
        <taxon>Demequina</taxon>
    </lineage>
</organism>
<keyword evidence="7" id="KW-1185">Reference proteome</keyword>
<evidence type="ECO:0000259" key="4">
    <source>
        <dbReference type="Pfam" id="PF13530"/>
    </source>
</evidence>
<comment type="caution">
    <text evidence="6">The sequence shown here is derived from an EMBL/GenBank/DDBJ whole genome shotgun (WGS) entry which is preliminary data.</text>
</comment>
<dbReference type="InterPro" id="IPR036527">
    <property type="entry name" value="SCP2_sterol-bd_dom_sf"/>
</dbReference>
<dbReference type="InterPro" id="IPR041380">
    <property type="entry name" value="Acetyltransf_17"/>
</dbReference>
<evidence type="ECO:0000313" key="7">
    <source>
        <dbReference type="Proteomes" id="UP000652354"/>
    </source>
</evidence>
<feature type="binding site" evidence="3">
    <location>
        <begin position="92"/>
        <end position="94"/>
    </location>
    <ligand>
        <name>acetyl-CoA</name>
        <dbReference type="ChEBI" id="CHEBI:57288"/>
    </ligand>
</feature>
<feature type="binding site" evidence="3">
    <location>
        <begin position="100"/>
        <end position="105"/>
    </location>
    <ligand>
        <name>acetyl-CoA</name>
        <dbReference type="ChEBI" id="CHEBI:57288"/>
    </ligand>
</feature>
<dbReference type="AlphaFoldDB" id="A0A919Q0F0"/>
<protein>
    <submittedName>
        <fullName evidence="6">UPF0256 protein</fullName>
    </submittedName>
</protein>
<dbReference type="Pfam" id="PF13530">
    <property type="entry name" value="SCP2_2"/>
    <property type="match status" value="1"/>
</dbReference>
<comment type="subunit">
    <text evidence="3">Homohexamer; trimer of dimers.</text>
</comment>
<dbReference type="Pfam" id="PF17668">
    <property type="entry name" value="Acetyltransf_17"/>
    <property type="match status" value="1"/>
</dbReference>
<evidence type="ECO:0000313" key="6">
    <source>
        <dbReference type="EMBL" id="GIG53399.1"/>
    </source>
</evidence>
<name>A0A919Q0F0_9MICO</name>
<dbReference type="PANTHER" id="PTHR37817:SF1">
    <property type="entry name" value="N-ACETYLTRANSFERASE EIS"/>
    <property type="match status" value="1"/>
</dbReference>
<dbReference type="NCBIfam" id="NF002367">
    <property type="entry name" value="PRK01346.1-4"/>
    <property type="match status" value="1"/>
</dbReference>
<feature type="domain" description="Enhanced intracellular survival protein" evidence="4">
    <location>
        <begin position="315"/>
        <end position="414"/>
    </location>
</feature>
<dbReference type="SUPFAM" id="SSF55718">
    <property type="entry name" value="SCP-like"/>
    <property type="match status" value="1"/>
</dbReference>
<dbReference type="EMBL" id="BONR01000001">
    <property type="protein sequence ID" value="GIG53399.1"/>
    <property type="molecule type" value="Genomic_DNA"/>
</dbReference>
<reference evidence="6" key="1">
    <citation type="submission" date="2021-01" db="EMBL/GenBank/DDBJ databases">
        <title>Whole genome shotgun sequence of Demequina activiva NBRC 110675.</title>
        <authorList>
            <person name="Komaki H."/>
            <person name="Tamura T."/>
        </authorList>
    </citation>
    <scope>NUCLEOTIDE SEQUENCE</scope>
    <source>
        <strain evidence="6">NBRC 110675</strain>
    </source>
</reference>
<dbReference type="GO" id="GO:0034069">
    <property type="term" value="F:aminoglycoside N-acetyltransferase activity"/>
    <property type="evidence" value="ECO:0007669"/>
    <property type="project" value="TreeGrafter"/>
</dbReference>
<evidence type="ECO:0000256" key="2">
    <source>
        <dbReference type="ARBA" id="ARBA00023315"/>
    </source>
</evidence>
<dbReference type="InterPro" id="IPR051554">
    <property type="entry name" value="Acetyltransferase_Eis"/>
</dbReference>
<dbReference type="InterPro" id="IPR025559">
    <property type="entry name" value="Eis_dom"/>
</dbReference>
<sequence length="419" mass="45305">MTIPDGYRLVSPARDRAQDLLHVAGFAFAFTVPAKDAQFIDRIIPFDRARAVEVTDSARGPAGSLAAVHASFPFTTCVPGGRTVPTAGLTWVAVHQGHRRRGLLRAMMTDHFSRSLARGEVISTLYAAETPIYQRFGYGLAAPALRMELSRGAQLRDVPGSDALTVTLDSADAERDAEVVRTVQSRMTRPGTTTTLTDEYVADLFLDLEHEREGAEELRILTIRDGDAPVAYALFQRKESWNDAGADGKVRVRCWAALDAAASHRLWSVLVDFDLMSATQADKFAHDDPLVHLLKEPRGAKMGSYDNLWLRILDVKGALEGRGWSTDCDVTVAVEDSVLPDNAGTWRIRAVDGAATVDRSDDDPEVTVGIQDLGATYLGGPTLAALAAAGLVTEHRVGAVQALSRALSSDVKPVANLNF</sequence>
<dbReference type="InterPro" id="IPR022902">
    <property type="entry name" value="NAcTrfase_Eis"/>
</dbReference>
<keyword evidence="1 3" id="KW-0808">Transferase</keyword>
<dbReference type="PANTHER" id="PTHR37817">
    <property type="entry name" value="N-ACETYLTRANSFERASE EIS"/>
    <property type="match status" value="1"/>
</dbReference>
<evidence type="ECO:0000256" key="3">
    <source>
        <dbReference type="HAMAP-Rule" id="MF_01812"/>
    </source>
</evidence>
<accession>A0A919Q0F0</accession>
<dbReference type="SUPFAM" id="SSF55729">
    <property type="entry name" value="Acyl-CoA N-acyltransferases (Nat)"/>
    <property type="match status" value="1"/>
</dbReference>
<dbReference type="InterPro" id="IPR016181">
    <property type="entry name" value="Acyl_CoA_acyltransferase"/>
</dbReference>